<proteinExistence type="predicted"/>
<dbReference type="EMBL" id="JANIIK010000484">
    <property type="protein sequence ID" value="KAJ3583254.1"/>
    <property type="molecule type" value="Genomic_DNA"/>
</dbReference>
<evidence type="ECO:0000313" key="1">
    <source>
        <dbReference type="EMBL" id="KAJ3583254.1"/>
    </source>
</evidence>
<dbReference type="AlphaFoldDB" id="A0A9Q0I288"/>
<accession>A0A9Q0I288</accession>
<evidence type="ECO:0000313" key="2">
    <source>
        <dbReference type="Proteomes" id="UP001148018"/>
    </source>
</evidence>
<protein>
    <submittedName>
        <fullName evidence="1">Uncharacterized protein</fullName>
    </submittedName>
</protein>
<dbReference type="Proteomes" id="UP001148018">
    <property type="component" value="Unassembled WGS sequence"/>
</dbReference>
<gene>
    <name evidence="1" type="ORF">NHX12_034141</name>
</gene>
<sequence length="126" mass="13657">MCGKKRGLVGMVREKMREENCAAIPRSNIGHFEASWSLGDRLTGGPFLRLPRSSQLPLRRLGLGLQLLGPRPPAGLFPRALILPRYDIGSGHITAPFGYMHSGPPKEMFPGVLLAEGLVPCHSSST</sequence>
<organism evidence="1 2">
    <name type="scientific">Muraenolepis orangiensis</name>
    <name type="common">Patagonian moray cod</name>
    <dbReference type="NCBI Taxonomy" id="630683"/>
    <lineage>
        <taxon>Eukaryota</taxon>
        <taxon>Metazoa</taxon>
        <taxon>Chordata</taxon>
        <taxon>Craniata</taxon>
        <taxon>Vertebrata</taxon>
        <taxon>Euteleostomi</taxon>
        <taxon>Actinopterygii</taxon>
        <taxon>Neopterygii</taxon>
        <taxon>Teleostei</taxon>
        <taxon>Neoteleostei</taxon>
        <taxon>Acanthomorphata</taxon>
        <taxon>Zeiogadaria</taxon>
        <taxon>Gadariae</taxon>
        <taxon>Gadiformes</taxon>
        <taxon>Muraenolepidoidei</taxon>
        <taxon>Muraenolepididae</taxon>
        <taxon>Muraenolepis</taxon>
    </lineage>
</organism>
<comment type="caution">
    <text evidence="1">The sequence shown here is derived from an EMBL/GenBank/DDBJ whole genome shotgun (WGS) entry which is preliminary data.</text>
</comment>
<name>A0A9Q0I288_9TELE</name>
<keyword evidence="2" id="KW-1185">Reference proteome</keyword>
<reference evidence="1" key="1">
    <citation type="submission" date="2022-07" db="EMBL/GenBank/DDBJ databases">
        <title>Chromosome-level genome of Muraenolepis orangiensis.</title>
        <authorList>
            <person name="Kim J."/>
        </authorList>
    </citation>
    <scope>NUCLEOTIDE SEQUENCE</scope>
    <source>
        <strain evidence="1">KU_S4_2022</strain>
        <tissue evidence="1">Muscle</tissue>
    </source>
</reference>